<evidence type="ECO:0000313" key="1">
    <source>
        <dbReference type="EMBL" id="KAL3672735.1"/>
    </source>
</evidence>
<sequence length="273" mass="30387">MVSTLGMTIEATLSELEQLCTELPDFGPVNQSVLSRLKDVFFQLQAAVDPLSLDAVESLSLILVRFDKSLERRGIGGGSLVSSVCASRTIANKNYSIHRDLDRLIQNTPQLQNDSSIHSWLPQFQVTQDNKRATLQGYLENLLLTLKELDGEDDQSADAALLKFEARNHGDEFTTLGGSRRLLPKWFIPSYQVELGRHIADGSFGYVYEGKWLGTDVVVKLVMTDQRNDENRRTGLFASKIRVISSMGFAFGCLTSKISRSFGIARSTMLFKG</sequence>
<keyword evidence="2" id="KW-1185">Reference proteome</keyword>
<dbReference type="Gene3D" id="3.30.200.20">
    <property type="entry name" value="Phosphorylase Kinase, domain 1"/>
    <property type="match status" value="1"/>
</dbReference>
<evidence type="ECO:0008006" key="3">
    <source>
        <dbReference type="Google" id="ProtNLM"/>
    </source>
</evidence>
<dbReference type="SUPFAM" id="SSF56112">
    <property type="entry name" value="Protein kinase-like (PK-like)"/>
    <property type="match status" value="1"/>
</dbReference>
<proteinExistence type="predicted"/>
<dbReference type="Proteomes" id="UP001632037">
    <property type="component" value="Unassembled WGS sequence"/>
</dbReference>
<dbReference type="AlphaFoldDB" id="A0ABD3G0R8"/>
<reference evidence="1 2" key="1">
    <citation type="submission" date="2024-09" db="EMBL/GenBank/DDBJ databases">
        <title>Genome sequencing and assembly of Phytophthora oleae, isolate VK10A, causative agent of rot of olive drupes.</title>
        <authorList>
            <person name="Conti Taguali S."/>
            <person name="Riolo M."/>
            <person name="La Spada F."/>
            <person name="Cacciola S.O."/>
            <person name="Dionisio G."/>
        </authorList>
    </citation>
    <scope>NUCLEOTIDE SEQUENCE [LARGE SCALE GENOMIC DNA]</scope>
    <source>
        <strain evidence="1 2">VK10A</strain>
    </source>
</reference>
<evidence type="ECO:0000313" key="2">
    <source>
        <dbReference type="Proteomes" id="UP001632037"/>
    </source>
</evidence>
<name>A0ABD3G0R8_9STRA</name>
<gene>
    <name evidence="1" type="ORF">V7S43_002027</name>
</gene>
<dbReference type="InterPro" id="IPR011009">
    <property type="entry name" value="Kinase-like_dom_sf"/>
</dbReference>
<accession>A0ABD3G0R8</accession>
<dbReference type="EMBL" id="JBIMZQ010000003">
    <property type="protein sequence ID" value="KAL3672735.1"/>
    <property type="molecule type" value="Genomic_DNA"/>
</dbReference>
<protein>
    <recommendedName>
        <fullName evidence="3">Protein kinase domain-containing protein</fullName>
    </recommendedName>
</protein>
<comment type="caution">
    <text evidence="1">The sequence shown here is derived from an EMBL/GenBank/DDBJ whole genome shotgun (WGS) entry which is preliminary data.</text>
</comment>
<organism evidence="1 2">
    <name type="scientific">Phytophthora oleae</name>
    <dbReference type="NCBI Taxonomy" id="2107226"/>
    <lineage>
        <taxon>Eukaryota</taxon>
        <taxon>Sar</taxon>
        <taxon>Stramenopiles</taxon>
        <taxon>Oomycota</taxon>
        <taxon>Peronosporomycetes</taxon>
        <taxon>Peronosporales</taxon>
        <taxon>Peronosporaceae</taxon>
        <taxon>Phytophthora</taxon>
    </lineage>
</organism>